<protein>
    <submittedName>
        <fullName evidence="1">Uncharacterized protein</fullName>
    </submittedName>
</protein>
<comment type="caution">
    <text evidence="1">The sequence shown here is derived from an EMBL/GenBank/DDBJ whole genome shotgun (WGS) entry which is preliminary data.</text>
</comment>
<organism evidence="1 2">
    <name type="scientific">Zingiber officinale</name>
    <name type="common">Ginger</name>
    <name type="synonym">Amomum zingiber</name>
    <dbReference type="NCBI Taxonomy" id="94328"/>
    <lineage>
        <taxon>Eukaryota</taxon>
        <taxon>Viridiplantae</taxon>
        <taxon>Streptophyta</taxon>
        <taxon>Embryophyta</taxon>
        <taxon>Tracheophyta</taxon>
        <taxon>Spermatophyta</taxon>
        <taxon>Magnoliopsida</taxon>
        <taxon>Liliopsida</taxon>
        <taxon>Zingiberales</taxon>
        <taxon>Zingiberaceae</taxon>
        <taxon>Zingiber</taxon>
    </lineage>
</organism>
<gene>
    <name evidence="1" type="ORF">ZIOFF_042782</name>
</gene>
<reference evidence="1 2" key="1">
    <citation type="submission" date="2020-08" db="EMBL/GenBank/DDBJ databases">
        <title>Plant Genome Project.</title>
        <authorList>
            <person name="Zhang R.-G."/>
        </authorList>
    </citation>
    <scope>NUCLEOTIDE SEQUENCE [LARGE SCALE GENOMIC DNA]</scope>
    <source>
        <tissue evidence="1">Rhizome</tissue>
    </source>
</reference>
<evidence type="ECO:0000313" key="1">
    <source>
        <dbReference type="EMBL" id="KAG6494992.1"/>
    </source>
</evidence>
<name>A0A8J5FXZ8_ZINOF</name>
<dbReference type="GO" id="GO:0016567">
    <property type="term" value="P:protein ubiquitination"/>
    <property type="evidence" value="ECO:0007669"/>
    <property type="project" value="UniProtKB-UniPathway"/>
</dbReference>
<evidence type="ECO:0000313" key="2">
    <source>
        <dbReference type="Proteomes" id="UP000734854"/>
    </source>
</evidence>
<dbReference type="AlphaFoldDB" id="A0A8J5FXZ8"/>
<sequence length="234" mass="25569">MNIPHRPAGQRPATALLLPPDLNNFHHGSPWFMGGAPVGSTRFGNYTFSAAIGGLSRCLAFKFMGSLLQLRLMAPALVFLTDDPDVSLEPSILIGISMGSNYIGDVMVQAPWVATILLLKCNSINPLSNHWSIASPPPLHAKVKNQSSVGLRFSNGADTEVTTFKQDSNRSVSPQPWQTMSAPVAGNCVAAEECRRSCDIRRMWWKSHVVLGTLNCRIVMVGNEQPLQLARSMW</sequence>
<dbReference type="Proteomes" id="UP000734854">
    <property type="component" value="Unassembled WGS sequence"/>
</dbReference>
<dbReference type="UniPathway" id="UPA00143"/>
<dbReference type="EMBL" id="JACMSC010000012">
    <property type="protein sequence ID" value="KAG6494992.1"/>
    <property type="molecule type" value="Genomic_DNA"/>
</dbReference>
<keyword evidence="2" id="KW-1185">Reference proteome</keyword>
<proteinExistence type="predicted"/>
<accession>A0A8J5FXZ8</accession>